<dbReference type="AlphaFoldDB" id="K5WMP2"/>
<dbReference type="HOGENOM" id="CLU_1971304_0_0_1"/>
<protein>
    <submittedName>
        <fullName evidence="1">Uncharacterized protein</fullName>
    </submittedName>
</protein>
<dbReference type="KEGG" id="pco:PHACADRAFT_167822"/>
<reference evidence="1 2" key="1">
    <citation type="journal article" date="2012" name="BMC Genomics">
        <title>Comparative genomics of the white-rot fungi, Phanerochaete carnosa and P. chrysosporium, to elucidate the genetic basis of the distinct wood types they colonize.</title>
        <authorList>
            <person name="Suzuki H."/>
            <person name="MacDonald J."/>
            <person name="Syed K."/>
            <person name="Salamov A."/>
            <person name="Hori C."/>
            <person name="Aerts A."/>
            <person name="Henrissat B."/>
            <person name="Wiebenga A."/>
            <person name="vanKuyk P.A."/>
            <person name="Barry K."/>
            <person name="Lindquist E."/>
            <person name="LaButti K."/>
            <person name="Lapidus A."/>
            <person name="Lucas S."/>
            <person name="Coutinho P."/>
            <person name="Gong Y."/>
            <person name="Samejima M."/>
            <person name="Mahadevan R."/>
            <person name="Abou-Zaid M."/>
            <person name="de Vries R.P."/>
            <person name="Igarashi K."/>
            <person name="Yadav J.S."/>
            <person name="Grigoriev I.V."/>
            <person name="Master E.R."/>
        </authorList>
    </citation>
    <scope>NUCLEOTIDE SEQUENCE [LARGE SCALE GENOMIC DNA]</scope>
    <source>
        <strain evidence="1 2">HHB-10118-sp</strain>
    </source>
</reference>
<dbReference type="EMBL" id="JH930468">
    <property type="protein sequence ID" value="EKM60464.1"/>
    <property type="molecule type" value="Genomic_DNA"/>
</dbReference>
<accession>K5WMP2</accession>
<dbReference type="Proteomes" id="UP000008370">
    <property type="component" value="Unassembled WGS sequence"/>
</dbReference>
<proteinExistence type="predicted"/>
<evidence type="ECO:0000313" key="2">
    <source>
        <dbReference type="Proteomes" id="UP000008370"/>
    </source>
</evidence>
<gene>
    <name evidence="1" type="ORF">PHACADRAFT_167822</name>
</gene>
<sequence length="139" mass="15393">MLFFFGSSAAGGMLCGVHKAENLQDHARPAYHFPARAYSTNFRCSSQHPSCPTPPHRRPSTTAHSRRPLTWRTHHLLQYYDAGPRPASCASCAGLSGKLLGPLALNDGHGIPPRRRSSGIFGTRTWRACRMPRRWIGLS</sequence>
<name>K5WMP2_PHACS</name>
<keyword evidence="2" id="KW-1185">Reference proteome</keyword>
<dbReference type="GeneID" id="18909405"/>
<dbReference type="InParanoid" id="K5WMP2"/>
<organism evidence="1 2">
    <name type="scientific">Phanerochaete carnosa (strain HHB-10118-sp)</name>
    <name type="common">White-rot fungus</name>
    <name type="synonym">Peniophora carnosa</name>
    <dbReference type="NCBI Taxonomy" id="650164"/>
    <lineage>
        <taxon>Eukaryota</taxon>
        <taxon>Fungi</taxon>
        <taxon>Dikarya</taxon>
        <taxon>Basidiomycota</taxon>
        <taxon>Agaricomycotina</taxon>
        <taxon>Agaricomycetes</taxon>
        <taxon>Polyporales</taxon>
        <taxon>Phanerochaetaceae</taxon>
        <taxon>Phanerochaete</taxon>
    </lineage>
</organism>
<evidence type="ECO:0000313" key="1">
    <source>
        <dbReference type="EMBL" id="EKM60464.1"/>
    </source>
</evidence>
<dbReference type="RefSeq" id="XP_007389922.1">
    <property type="nucleotide sequence ID" value="XM_007389860.1"/>
</dbReference>